<gene>
    <name evidence="13" type="ORF">KFL_000200230</name>
</gene>
<evidence type="ECO:0000256" key="4">
    <source>
        <dbReference type="ARBA" id="ARBA00022692"/>
    </source>
</evidence>
<feature type="compositionally biased region" description="Basic and acidic residues" evidence="11">
    <location>
        <begin position="302"/>
        <end position="348"/>
    </location>
</feature>
<evidence type="ECO:0000256" key="11">
    <source>
        <dbReference type="SAM" id="MobiDB-lite"/>
    </source>
</evidence>
<feature type="transmembrane region" description="Helical" evidence="12">
    <location>
        <begin position="643"/>
        <end position="664"/>
    </location>
</feature>
<keyword evidence="5" id="KW-0970">Cilium biogenesis/degradation</keyword>
<evidence type="ECO:0000256" key="12">
    <source>
        <dbReference type="SAM" id="Phobius"/>
    </source>
</evidence>
<dbReference type="GO" id="GO:0005929">
    <property type="term" value="C:cilium"/>
    <property type="evidence" value="ECO:0007669"/>
    <property type="project" value="UniProtKB-SubCell"/>
</dbReference>
<keyword evidence="6 12" id="KW-1133">Transmembrane helix</keyword>
<keyword evidence="9" id="KW-0966">Cell projection</keyword>
<evidence type="ECO:0000256" key="10">
    <source>
        <dbReference type="ARBA" id="ARBA00025631"/>
    </source>
</evidence>
<proteinExistence type="inferred from homology"/>
<protein>
    <recommendedName>
        <fullName evidence="15">Transmembrane protein</fullName>
    </recommendedName>
</protein>
<evidence type="ECO:0000313" key="13">
    <source>
        <dbReference type="EMBL" id="GAQ78871.1"/>
    </source>
</evidence>
<feature type="region of interest" description="Disordered" evidence="11">
    <location>
        <begin position="1"/>
        <end position="389"/>
    </location>
</feature>
<feature type="compositionally biased region" description="Basic and acidic residues" evidence="11">
    <location>
        <begin position="182"/>
        <end position="191"/>
    </location>
</feature>
<comment type="similarity">
    <text evidence="3">Belongs to the TMEM237 family.</text>
</comment>
<name>A0A1Y1HPG5_KLENI</name>
<evidence type="ECO:0008006" key="15">
    <source>
        <dbReference type="Google" id="ProtNLM"/>
    </source>
</evidence>
<feature type="compositionally biased region" description="Basic and acidic residues" evidence="11">
    <location>
        <begin position="202"/>
        <end position="213"/>
    </location>
</feature>
<organism evidence="13 14">
    <name type="scientific">Klebsormidium nitens</name>
    <name type="common">Green alga</name>
    <name type="synonym">Ulothrix nitens</name>
    <dbReference type="NCBI Taxonomy" id="105231"/>
    <lineage>
        <taxon>Eukaryota</taxon>
        <taxon>Viridiplantae</taxon>
        <taxon>Streptophyta</taxon>
        <taxon>Klebsormidiophyceae</taxon>
        <taxon>Klebsormidiales</taxon>
        <taxon>Klebsormidiaceae</taxon>
        <taxon>Klebsormidium</taxon>
    </lineage>
</organism>
<evidence type="ECO:0000256" key="9">
    <source>
        <dbReference type="ARBA" id="ARBA00023273"/>
    </source>
</evidence>
<evidence type="ECO:0000256" key="3">
    <source>
        <dbReference type="ARBA" id="ARBA00008783"/>
    </source>
</evidence>
<evidence type="ECO:0000256" key="2">
    <source>
        <dbReference type="ARBA" id="ARBA00004141"/>
    </source>
</evidence>
<dbReference type="PANTHER" id="PTHR28388">
    <property type="entry name" value="TRANSMEMBRANE PROTEIN 237"/>
    <property type="match status" value="1"/>
</dbReference>
<dbReference type="AlphaFoldDB" id="A0A1Y1HPG5"/>
<keyword evidence="7" id="KW-0969">Cilium</keyword>
<sequence length="709" mass="78635">MDRHNKERGLPNLRQEPSLPVSPPSDTTVGQFDGRKRDDAAPRDTDGHWRSKSKLVSDESLGKDWGRPPSGKVSKKGPAVDYENGDRSGGGEGPASRSEDERRTEGRERRESRGRKEKASVRTVEEERLNSISDQQKHLNRNKREMASASDATWSEKRMDSGAGLEERTDGLAGGRGAENQTDERDAERSGTRGTGIASRQTTERRRERANDRSEEESTERSNGGGSERRTERSAAEEEERRRRKEERRIKRAEKEARRATRAQRGEGESGEETTGRRQSGRETIRERIADGLPASQSGSGDRNERREDRGRDGTSKTDRSRERERNAERMLDSERMRRSGAGRRDDMNGSPSGPPVLGNGLPNDTGALETGSKGPVNGASGKGANGRLGRGVSFMNEVYEENDEAMLLHSTFKYDESTGQLTSTLASSMPAAEEKKQRLYIEGVTDGNFHRTHTGSEQGDVSLWCCWRPATWQRRDAEDDDVELGSSGGIVLRVACEQVAACLSFVAHFSNSLLGGFALLNLYLTYLYNAGSLPGGFLAYYTPVAINCQRTFLLLSSICLLAACDKYAKDKLAEWQPRGNVQWRHDLLVILSFFLAFVLSVVGTPFEVYIFQQNKSSPDWYSTDGSTAHFQARLKSWHVLNFVRLGACAVGFFVVMLEGNVALRTARNKSLQVARLERTAGAAALANSLARANVMTQSMQATRYSLRS</sequence>
<comment type="function">
    <text evidence="10">Component of the transition zone in primary cilia. Required for ciliogenesis.</text>
</comment>
<dbReference type="Proteomes" id="UP000054558">
    <property type="component" value="Unassembled WGS sequence"/>
</dbReference>
<evidence type="ECO:0000256" key="6">
    <source>
        <dbReference type="ARBA" id="ARBA00022989"/>
    </source>
</evidence>
<dbReference type="Pfam" id="PF15383">
    <property type="entry name" value="TMEM237"/>
    <property type="match status" value="1"/>
</dbReference>
<evidence type="ECO:0000313" key="14">
    <source>
        <dbReference type="Proteomes" id="UP000054558"/>
    </source>
</evidence>
<keyword evidence="14" id="KW-1185">Reference proteome</keyword>
<evidence type="ECO:0000256" key="1">
    <source>
        <dbReference type="ARBA" id="ARBA00004138"/>
    </source>
</evidence>
<dbReference type="OMA" id="MIRPARY"/>
<feature type="compositionally biased region" description="Basic and acidic residues" evidence="11">
    <location>
        <begin position="33"/>
        <end position="66"/>
    </location>
</feature>
<dbReference type="PANTHER" id="PTHR28388:SF1">
    <property type="entry name" value="TRANSMEMBRANE PROTEIN 237"/>
    <property type="match status" value="1"/>
</dbReference>
<dbReference type="GO" id="GO:0030030">
    <property type="term" value="P:cell projection organization"/>
    <property type="evidence" value="ECO:0007669"/>
    <property type="project" value="UniProtKB-KW"/>
</dbReference>
<dbReference type="InterPro" id="IPR029409">
    <property type="entry name" value="TMEM237"/>
</dbReference>
<evidence type="ECO:0000256" key="7">
    <source>
        <dbReference type="ARBA" id="ARBA00023069"/>
    </source>
</evidence>
<dbReference type="EMBL" id="DF236969">
    <property type="protein sequence ID" value="GAQ78871.1"/>
    <property type="molecule type" value="Genomic_DNA"/>
</dbReference>
<dbReference type="GO" id="GO:0016020">
    <property type="term" value="C:membrane"/>
    <property type="evidence" value="ECO:0007669"/>
    <property type="project" value="UniProtKB-SubCell"/>
</dbReference>
<evidence type="ECO:0000256" key="5">
    <source>
        <dbReference type="ARBA" id="ARBA00022794"/>
    </source>
</evidence>
<feature type="compositionally biased region" description="Basic and acidic residues" evidence="11">
    <location>
        <begin position="97"/>
        <end position="111"/>
    </location>
</feature>
<keyword evidence="8 12" id="KW-0472">Membrane</keyword>
<evidence type="ECO:0000256" key="8">
    <source>
        <dbReference type="ARBA" id="ARBA00023136"/>
    </source>
</evidence>
<feature type="compositionally biased region" description="Basic and acidic residues" evidence="11">
    <location>
        <begin position="117"/>
        <end position="129"/>
    </location>
</feature>
<accession>A0A1Y1HPG5</accession>
<reference evidence="13 14" key="1">
    <citation type="journal article" date="2014" name="Nat. Commun.">
        <title>Klebsormidium flaccidum genome reveals primary factors for plant terrestrial adaptation.</title>
        <authorList>
            <person name="Hori K."/>
            <person name="Maruyama F."/>
            <person name="Fujisawa T."/>
            <person name="Togashi T."/>
            <person name="Yamamoto N."/>
            <person name="Seo M."/>
            <person name="Sato S."/>
            <person name="Yamada T."/>
            <person name="Mori H."/>
            <person name="Tajima N."/>
            <person name="Moriyama T."/>
            <person name="Ikeuchi M."/>
            <person name="Watanabe M."/>
            <person name="Wada H."/>
            <person name="Kobayashi K."/>
            <person name="Saito M."/>
            <person name="Masuda T."/>
            <person name="Sasaki-Sekimoto Y."/>
            <person name="Mashiguchi K."/>
            <person name="Awai K."/>
            <person name="Shimojima M."/>
            <person name="Masuda S."/>
            <person name="Iwai M."/>
            <person name="Nobusawa T."/>
            <person name="Narise T."/>
            <person name="Kondo S."/>
            <person name="Saito H."/>
            <person name="Sato R."/>
            <person name="Murakawa M."/>
            <person name="Ihara Y."/>
            <person name="Oshima-Yamada Y."/>
            <person name="Ohtaka K."/>
            <person name="Satoh M."/>
            <person name="Sonobe K."/>
            <person name="Ishii M."/>
            <person name="Ohtani R."/>
            <person name="Kanamori-Sato M."/>
            <person name="Honoki R."/>
            <person name="Miyazaki D."/>
            <person name="Mochizuki H."/>
            <person name="Umetsu J."/>
            <person name="Higashi K."/>
            <person name="Shibata D."/>
            <person name="Kamiya Y."/>
            <person name="Sato N."/>
            <person name="Nakamura Y."/>
            <person name="Tabata S."/>
            <person name="Ida S."/>
            <person name="Kurokawa K."/>
            <person name="Ohta H."/>
        </authorList>
    </citation>
    <scope>NUCLEOTIDE SEQUENCE [LARGE SCALE GENOMIC DNA]</scope>
    <source>
        <strain evidence="13 14">NIES-2285</strain>
    </source>
</reference>
<keyword evidence="4 12" id="KW-0812">Transmembrane</keyword>
<feature type="transmembrane region" description="Helical" evidence="12">
    <location>
        <begin position="589"/>
        <end position="612"/>
    </location>
</feature>
<feature type="compositionally biased region" description="Basic and acidic residues" evidence="11">
    <location>
        <begin position="154"/>
        <end position="170"/>
    </location>
</feature>
<comment type="subcellular location">
    <subcellularLocation>
        <location evidence="1">Cell projection</location>
        <location evidence="1">Cilium</location>
    </subcellularLocation>
    <subcellularLocation>
        <location evidence="2">Membrane</location>
        <topology evidence="2">Multi-pass membrane protein</topology>
    </subcellularLocation>
</comment>
<feature type="compositionally biased region" description="Basic and acidic residues" evidence="11">
    <location>
        <begin position="227"/>
        <end position="290"/>
    </location>
</feature>